<sequence length="151" mass="17926">MEYKHNPPTLAELRQSRKPIRNDRIQHLMSLSASEKFAVYLHHHVGSLGFFFTILFWTILWLSWNLFAPIEYRFDPAPAFVIWLFASNILQLILLPVIMVGQNIEGRAAEWRAQMDFEVNQKAEREIEIIIAHLENQNELLMELIRKVERR</sequence>
<keyword evidence="2" id="KW-0812">Transmembrane</keyword>
<protein>
    <submittedName>
        <fullName evidence="3">Membrane protein-like protein</fullName>
    </submittedName>
</protein>
<keyword evidence="2" id="KW-0472">Membrane</keyword>
<reference evidence="3 4" key="1">
    <citation type="journal article" date="2015" name="Nature">
        <title>rRNA introns, odd ribosomes, and small enigmatic genomes across a large radiation of phyla.</title>
        <authorList>
            <person name="Brown C.T."/>
            <person name="Hug L.A."/>
            <person name="Thomas B.C."/>
            <person name="Sharon I."/>
            <person name="Castelle C.J."/>
            <person name="Singh A."/>
            <person name="Wilkins M.J."/>
            <person name="Williams K.H."/>
            <person name="Banfield J.F."/>
        </authorList>
    </citation>
    <scope>NUCLEOTIDE SEQUENCE [LARGE SCALE GENOMIC DNA]</scope>
</reference>
<feature type="coiled-coil region" evidence="1">
    <location>
        <begin position="120"/>
        <end position="151"/>
    </location>
</feature>
<comment type="caution">
    <text evidence="3">The sequence shown here is derived from an EMBL/GenBank/DDBJ whole genome shotgun (WGS) entry which is preliminary data.</text>
</comment>
<proteinExistence type="predicted"/>
<feature type="transmembrane region" description="Helical" evidence="2">
    <location>
        <begin position="80"/>
        <end position="100"/>
    </location>
</feature>
<organism evidence="3 4">
    <name type="scientific">Candidatus Nomurabacteria bacterium GW2011_GWA1_46_11</name>
    <dbReference type="NCBI Taxonomy" id="1618732"/>
    <lineage>
        <taxon>Bacteria</taxon>
        <taxon>Candidatus Nomuraibacteriota</taxon>
    </lineage>
</organism>
<evidence type="ECO:0000313" key="4">
    <source>
        <dbReference type="Proteomes" id="UP000034107"/>
    </source>
</evidence>
<accession>A0A0G1RHR9</accession>
<dbReference type="Proteomes" id="UP000034107">
    <property type="component" value="Unassembled WGS sequence"/>
</dbReference>
<dbReference type="Pfam" id="PF06210">
    <property type="entry name" value="DUF1003"/>
    <property type="match status" value="1"/>
</dbReference>
<dbReference type="EMBL" id="LCLS01000039">
    <property type="protein sequence ID" value="KKU20485.1"/>
    <property type="molecule type" value="Genomic_DNA"/>
</dbReference>
<dbReference type="AlphaFoldDB" id="A0A0G1RHR9"/>
<evidence type="ECO:0000256" key="1">
    <source>
        <dbReference type="SAM" id="Coils"/>
    </source>
</evidence>
<keyword evidence="1" id="KW-0175">Coiled coil</keyword>
<dbReference type="InterPro" id="IPR010406">
    <property type="entry name" value="DUF1003"/>
</dbReference>
<gene>
    <name evidence="3" type="ORF">UX31_C0039G0015</name>
</gene>
<evidence type="ECO:0000256" key="2">
    <source>
        <dbReference type="SAM" id="Phobius"/>
    </source>
</evidence>
<feature type="transmembrane region" description="Helical" evidence="2">
    <location>
        <begin position="37"/>
        <end position="60"/>
    </location>
</feature>
<evidence type="ECO:0000313" key="3">
    <source>
        <dbReference type="EMBL" id="KKU20485.1"/>
    </source>
</evidence>
<keyword evidence="2" id="KW-1133">Transmembrane helix</keyword>
<name>A0A0G1RHR9_9BACT</name>